<dbReference type="EMBL" id="PENI01000004">
    <property type="protein sequence ID" value="RMB86259.1"/>
    <property type="molecule type" value="Genomic_DNA"/>
</dbReference>
<name>A0A3M0IIY8_9ACTN</name>
<gene>
    <name evidence="2" type="ORF">CTZ28_08290</name>
</gene>
<protein>
    <recommendedName>
        <fullName evidence="4">DUF4351 domain-containing protein</fullName>
    </recommendedName>
</protein>
<sequence>MAIQYFWRHPLAEQVREEGREEGLERGLEQGRAEGKAEGKAESVLRILEWRNIPVPQPVRDRVSTCTDLDQIETWTQRALHATNAADLFAEE</sequence>
<comment type="caution">
    <text evidence="2">The sequence shown here is derived from an EMBL/GenBank/DDBJ whole genome shotgun (WGS) entry which is preliminary data.</text>
</comment>
<reference evidence="2 3" key="1">
    <citation type="submission" date="2017-11" db="EMBL/GenBank/DDBJ databases">
        <title>Draft genome of actinobacteria isolated from guarana (Paullinia cupana (Mart.) Ducke.</title>
        <authorList>
            <person name="Siqueira K.A."/>
            <person name="Liotti R.G."/>
            <person name="Mendes T.A.O."/>
            <person name="Soares M.A."/>
        </authorList>
    </citation>
    <scope>NUCLEOTIDE SEQUENCE [LARGE SCALE GENOMIC DNA]</scope>
    <source>
        <strain evidence="2 3">193</strain>
    </source>
</reference>
<accession>A0A3M0IIY8</accession>
<dbReference type="AlphaFoldDB" id="A0A3M0IIY8"/>
<evidence type="ECO:0000313" key="3">
    <source>
        <dbReference type="Proteomes" id="UP000270471"/>
    </source>
</evidence>
<feature type="region of interest" description="Disordered" evidence="1">
    <location>
        <begin position="18"/>
        <end position="37"/>
    </location>
</feature>
<dbReference type="OrthoDB" id="3539696at2"/>
<organism evidence="2 3">
    <name type="scientific">Streptomyces shenzhenensis</name>
    <dbReference type="NCBI Taxonomy" id="943815"/>
    <lineage>
        <taxon>Bacteria</taxon>
        <taxon>Bacillati</taxon>
        <taxon>Actinomycetota</taxon>
        <taxon>Actinomycetes</taxon>
        <taxon>Kitasatosporales</taxon>
        <taxon>Streptomycetaceae</taxon>
        <taxon>Streptomyces</taxon>
    </lineage>
</organism>
<dbReference type="Proteomes" id="UP000270471">
    <property type="component" value="Unassembled WGS sequence"/>
</dbReference>
<evidence type="ECO:0000313" key="2">
    <source>
        <dbReference type="EMBL" id="RMB86259.1"/>
    </source>
</evidence>
<evidence type="ECO:0000256" key="1">
    <source>
        <dbReference type="SAM" id="MobiDB-lite"/>
    </source>
</evidence>
<dbReference type="PANTHER" id="PTHR34613">
    <property type="entry name" value="SLL0800 PROTEIN"/>
    <property type="match status" value="1"/>
</dbReference>
<keyword evidence="3" id="KW-1185">Reference proteome</keyword>
<evidence type="ECO:0008006" key="4">
    <source>
        <dbReference type="Google" id="ProtNLM"/>
    </source>
</evidence>
<proteinExistence type="predicted"/>
<dbReference type="RefSeq" id="WP_121888626.1">
    <property type="nucleotide sequence ID" value="NZ_PENI01000004.1"/>
</dbReference>
<dbReference type="PANTHER" id="PTHR34613:SF1">
    <property type="entry name" value="SLL6017 PROTEIN"/>
    <property type="match status" value="1"/>
</dbReference>